<feature type="transmembrane region" description="Helical" evidence="1">
    <location>
        <begin position="393"/>
        <end position="411"/>
    </location>
</feature>
<sequence>MNARAYLTILRPLRTVLFIGLYGFVVLLDASGLVHGPLRLACFVTFALVGPLVVGSFLLGPLHEVMHTTVAGVLPGLHRTAARWHLAALVFALLGLVSAAVATVPGVPWQADAGLIAAGLALPLCNRRQDLFPGVRAGVLVLILLSVLLGFLGSSFRWLSVREPWLVFLAGFVVAAYCVRRGFDRRGVRARARGDRAVVCTQSVLFTGGAIMRARQREFARRSWARIPVSEQRWDQGWVDGSFRSRLAIVHRVSFPSRIQFLKTNAIIQGLFPLILMAGACAAAVGANGGHLAGLGGQLAETCALGFGAGRPVTVFLGVPLAYGALASMVLTSIFAFRRLLPVPLARSRMASVMANYTQTYGLAVLAGASSVMTMLLFVALDLLGEPLRWFDLKLPLACLAALIPAVLLSWGLEAFAWDRISIVVGGLLSLFCPLLAATAASFFVGPLLSLPGAVVWLTTTLACWRFHRWAVRRSYLTSDLLGSMLNAKELFWGSRN</sequence>
<feature type="transmembrane region" description="Helical" evidence="1">
    <location>
        <begin position="137"/>
        <end position="159"/>
    </location>
</feature>
<evidence type="ECO:0000313" key="2">
    <source>
        <dbReference type="EMBL" id="OIQ95659.1"/>
    </source>
</evidence>
<organism evidence="2">
    <name type="scientific">mine drainage metagenome</name>
    <dbReference type="NCBI Taxonomy" id="410659"/>
    <lineage>
        <taxon>unclassified sequences</taxon>
        <taxon>metagenomes</taxon>
        <taxon>ecological metagenomes</taxon>
    </lineage>
</organism>
<gene>
    <name evidence="2" type="ORF">GALL_223350</name>
</gene>
<feature type="transmembrane region" description="Helical" evidence="1">
    <location>
        <begin position="81"/>
        <end position="101"/>
    </location>
</feature>
<keyword evidence="1" id="KW-0472">Membrane</keyword>
<feature type="transmembrane region" description="Helical" evidence="1">
    <location>
        <begin position="38"/>
        <end position="60"/>
    </location>
</feature>
<evidence type="ECO:0000256" key="1">
    <source>
        <dbReference type="SAM" id="Phobius"/>
    </source>
</evidence>
<proteinExistence type="predicted"/>
<feature type="transmembrane region" description="Helical" evidence="1">
    <location>
        <begin position="361"/>
        <end position="381"/>
    </location>
</feature>
<keyword evidence="1" id="KW-1133">Transmembrane helix</keyword>
<accession>A0A1J5S1L4</accession>
<comment type="caution">
    <text evidence="2">The sequence shown here is derived from an EMBL/GenBank/DDBJ whole genome shotgun (WGS) entry which is preliminary data.</text>
</comment>
<reference evidence="2" key="1">
    <citation type="submission" date="2016-10" db="EMBL/GenBank/DDBJ databases">
        <title>Sequence of Gallionella enrichment culture.</title>
        <authorList>
            <person name="Poehlein A."/>
            <person name="Muehling M."/>
            <person name="Daniel R."/>
        </authorList>
    </citation>
    <scope>NUCLEOTIDE SEQUENCE</scope>
</reference>
<feature type="transmembrane region" description="Helical" evidence="1">
    <location>
        <begin position="107"/>
        <end position="125"/>
    </location>
</feature>
<protein>
    <submittedName>
        <fullName evidence="2">Uncharacterized protein</fullName>
    </submittedName>
</protein>
<feature type="transmembrane region" description="Helical" evidence="1">
    <location>
        <begin position="12"/>
        <end position="32"/>
    </location>
</feature>
<keyword evidence="1" id="KW-0812">Transmembrane</keyword>
<name>A0A1J5S1L4_9ZZZZ</name>
<feature type="transmembrane region" description="Helical" evidence="1">
    <location>
        <begin position="266"/>
        <end position="287"/>
    </location>
</feature>
<feature type="transmembrane region" description="Helical" evidence="1">
    <location>
        <begin position="321"/>
        <end position="341"/>
    </location>
</feature>
<dbReference type="EMBL" id="MLJW01000162">
    <property type="protein sequence ID" value="OIQ95659.1"/>
    <property type="molecule type" value="Genomic_DNA"/>
</dbReference>
<feature type="transmembrane region" description="Helical" evidence="1">
    <location>
        <begin position="451"/>
        <end position="468"/>
    </location>
</feature>
<feature type="transmembrane region" description="Helical" evidence="1">
    <location>
        <begin position="165"/>
        <end position="183"/>
    </location>
</feature>
<feature type="transmembrane region" description="Helical" evidence="1">
    <location>
        <begin position="423"/>
        <end position="445"/>
    </location>
</feature>
<dbReference type="AlphaFoldDB" id="A0A1J5S1L4"/>